<dbReference type="EMBL" id="JAQQWI010000015">
    <property type="protein sequence ID" value="KAK8012497.1"/>
    <property type="molecule type" value="Genomic_DNA"/>
</dbReference>
<dbReference type="PANTHER" id="PTHR35910">
    <property type="entry name" value="2EXR DOMAIN-CONTAINING PROTEIN"/>
    <property type="match status" value="1"/>
</dbReference>
<dbReference type="PANTHER" id="PTHR35910:SF6">
    <property type="entry name" value="2EXR DOMAIN-CONTAINING PROTEIN"/>
    <property type="match status" value="1"/>
</dbReference>
<evidence type="ECO:0000313" key="3">
    <source>
        <dbReference type="EMBL" id="KAK8012497.1"/>
    </source>
</evidence>
<dbReference type="Pfam" id="PF20150">
    <property type="entry name" value="2EXR"/>
    <property type="match status" value="1"/>
</dbReference>
<dbReference type="Proteomes" id="UP001396898">
    <property type="component" value="Unassembled WGS sequence"/>
</dbReference>
<organism evidence="3 4">
    <name type="scientific">Apiospora marii</name>
    <dbReference type="NCBI Taxonomy" id="335849"/>
    <lineage>
        <taxon>Eukaryota</taxon>
        <taxon>Fungi</taxon>
        <taxon>Dikarya</taxon>
        <taxon>Ascomycota</taxon>
        <taxon>Pezizomycotina</taxon>
        <taxon>Sordariomycetes</taxon>
        <taxon>Xylariomycetidae</taxon>
        <taxon>Amphisphaeriales</taxon>
        <taxon>Apiosporaceae</taxon>
        <taxon>Apiospora</taxon>
    </lineage>
</organism>
<name>A0ABR1RGU9_9PEZI</name>
<dbReference type="InterPro" id="IPR045518">
    <property type="entry name" value="2EXR"/>
</dbReference>
<keyword evidence="4" id="KW-1185">Reference proteome</keyword>
<accession>A0ABR1RGU9</accession>
<comment type="caution">
    <text evidence="3">The sequence shown here is derived from an EMBL/GenBank/DDBJ whole genome shotgun (WGS) entry which is preliminary data.</text>
</comment>
<gene>
    <name evidence="3" type="ORF">PG991_009872</name>
</gene>
<evidence type="ECO:0000259" key="2">
    <source>
        <dbReference type="Pfam" id="PF20150"/>
    </source>
</evidence>
<sequence length="408" mass="46299">MPSNLGPIIQPNMRSEFTRRIFNDKYGHSCPDRPETAFSAFPRLPPEIRVKIFQSFLERHRIIQVRLSLSSPNGGSGETGDETPPYTTHNDLGNIVSGDTYRICASKYLAPSDLFFVNHEAREVARRFYRVKVPCYLYPTQGSIFPFPKPDTTFLYNPEFDILHIQYFSTLQLLVDFVHDVKAHDCKGVGIVNLALHIDWDNYTEEVIRGPGKTAFAETLESLASLWFELTVYAGARVNQVPGEPSPTPDFYYNRSIPLYSGSKSFDRLAQDPRDIDPDLKQICRGRIDSGYHKSYWESLVKSFGVQRTTPVDIRLMVGGSMSKQNFEVVDRRSLWKLLSEPWRWSGHRKQPAVNTVEDRGIDTVAGWWLFPTEAIPEAGHEASGRGIDGSVIDVSAHRPELCIVDLP</sequence>
<feature type="domain" description="2EXR" evidence="2">
    <location>
        <begin position="38"/>
        <end position="163"/>
    </location>
</feature>
<reference evidence="3 4" key="1">
    <citation type="submission" date="2023-01" db="EMBL/GenBank/DDBJ databases">
        <title>Analysis of 21 Apiospora genomes using comparative genomics revels a genus with tremendous synthesis potential of carbohydrate active enzymes and secondary metabolites.</title>
        <authorList>
            <person name="Sorensen T."/>
        </authorList>
    </citation>
    <scope>NUCLEOTIDE SEQUENCE [LARGE SCALE GENOMIC DNA]</scope>
    <source>
        <strain evidence="3 4">CBS 20057</strain>
    </source>
</reference>
<protein>
    <recommendedName>
        <fullName evidence="2">2EXR domain-containing protein</fullName>
    </recommendedName>
</protein>
<evidence type="ECO:0000256" key="1">
    <source>
        <dbReference type="SAM" id="MobiDB-lite"/>
    </source>
</evidence>
<feature type="region of interest" description="Disordered" evidence="1">
    <location>
        <begin position="70"/>
        <end position="89"/>
    </location>
</feature>
<evidence type="ECO:0000313" key="4">
    <source>
        <dbReference type="Proteomes" id="UP001396898"/>
    </source>
</evidence>
<proteinExistence type="predicted"/>